<evidence type="ECO:0000313" key="1">
    <source>
        <dbReference type="EMBL" id="KAH7911979.1"/>
    </source>
</evidence>
<comment type="caution">
    <text evidence="1">The sequence shown here is derived from an EMBL/GenBank/DDBJ whole genome shotgun (WGS) entry which is preliminary data.</text>
</comment>
<accession>A0ACB8AFA6</accession>
<protein>
    <submittedName>
        <fullName evidence="1">Uncharacterized protein</fullName>
    </submittedName>
</protein>
<organism evidence="1 2">
    <name type="scientific">Hygrophoropsis aurantiaca</name>
    <dbReference type="NCBI Taxonomy" id="72124"/>
    <lineage>
        <taxon>Eukaryota</taxon>
        <taxon>Fungi</taxon>
        <taxon>Dikarya</taxon>
        <taxon>Basidiomycota</taxon>
        <taxon>Agaricomycotina</taxon>
        <taxon>Agaricomycetes</taxon>
        <taxon>Agaricomycetidae</taxon>
        <taxon>Boletales</taxon>
        <taxon>Coniophorineae</taxon>
        <taxon>Hygrophoropsidaceae</taxon>
        <taxon>Hygrophoropsis</taxon>
    </lineage>
</organism>
<dbReference type="Proteomes" id="UP000790377">
    <property type="component" value="Unassembled WGS sequence"/>
</dbReference>
<proteinExistence type="predicted"/>
<sequence length="201" mass="22125">MSYSYAPRLLWNSYVEYLWNCQPGSWVGRVAYSFRIFAFLLILPVVILTLLDVTSYVIARTLGVVEDVKASTSDNPNIIAEGTPLIRVQDVSSPYSEDVSSADSALSDDVQKHGDTDTHLSDITAEDSRPQAFFAGEEGLQLSGVGVFSPAASQPPSPVLSRLKLAGQDPILPDRIGSDIEETQDEGIVLRRRTQRMQDNY</sequence>
<keyword evidence="2" id="KW-1185">Reference proteome</keyword>
<gene>
    <name evidence="1" type="ORF">BJ138DRAFT_1005391</name>
</gene>
<name>A0ACB8AFA6_9AGAM</name>
<reference evidence="1" key="1">
    <citation type="journal article" date="2021" name="New Phytol.">
        <title>Evolutionary innovations through gain and loss of genes in the ectomycorrhizal Boletales.</title>
        <authorList>
            <person name="Wu G."/>
            <person name="Miyauchi S."/>
            <person name="Morin E."/>
            <person name="Kuo A."/>
            <person name="Drula E."/>
            <person name="Varga T."/>
            <person name="Kohler A."/>
            <person name="Feng B."/>
            <person name="Cao Y."/>
            <person name="Lipzen A."/>
            <person name="Daum C."/>
            <person name="Hundley H."/>
            <person name="Pangilinan J."/>
            <person name="Johnson J."/>
            <person name="Barry K."/>
            <person name="LaButti K."/>
            <person name="Ng V."/>
            <person name="Ahrendt S."/>
            <person name="Min B."/>
            <person name="Choi I.G."/>
            <person name="Park H."/>
            <person name="Plett J.M."/>
            <person name="Magnuson J."/>
            <person name="Spatafora J.W."/>
            <person name="Nagy L.G."/>
            <person name="Henrissat B."/>
            <person name="Grigoriev I.V."/>
            <person name="Yang Z.L."/>
            <person name="Xu J."/>
            <person name="Martin F.M."/>
        </authorList>
    </citation>
    <scope>NUCLEOTIDE SEQUENCE</scope>
    <source>
        <strain evidence="1">ATCC 28755</strain>
    </source>
</reference>
<dbReference type="EMBL" id="MU267662">
    <property type="protein sequence ID" value="KAH7911979.1"/>
    <property type="molecule type" value="Genomic_DNA"/>
</dbReference>
<evidence type="ECO:0000313" key="2">
    <source>
        <dbReference type="Proteomes" id="UP000790377"/>
    </source>
</evidence>